<comment type="caution">
    <text evidence="2">The sequence shown here is derived from an EMBL/GenBank/DDBJ whole genome shotgun (WGS) entry which is preliminary data.</text>
</comment>
<feature type="region of interest" description="Disordered" evidence="1">
    <location>
        <begin position="1"/>
        <end position="21"/>
    </location>
</feature>
<feature type="non-terminal residue" evidence="2">
    <location>
        <position position="1"/>
    </location>
</feature>
<dbReference type="EMBL" id="LAZR01015050">
    <property type="protein sequence ID" value="KKM14857.1"/>
    <property type="molecule type" value="Genomic_DNA"/>
</dbReference>
<evidence type="ECO:0000313" key="2">
    <source>
        <dbReference type="EMBL" id="KKM14857.1"/>
    </source>
</evidence>
<feature type="compositionally biased region" description="Polar residues" evidence="1">
    <location>
        <begin position="1"/>
        <end position="19"/>
    </location>
</feature>
<evidence type="ECO:0000256" key="1">
    <source>
        <dbReference type="SAM" id="MobiDB-lite"/>
    </source>
</evidence>
<reference evidence="2" key="1">
    <citation type="journal article" date="2015" name="Nature">
        <title>Complex archaea that bridge the gap between prokaryotes and eukaryotes.</title>
        <authorList>
            <person name="Spang A."/>
            <person name="Saw J.H."/>
            <person name="Jorgensen S.L."/>
            <person name="Zaremba-Niedzwiedzka K."/>
            <person name="Martijn J."/>
            <person name="Lind A.E."/>
            <person name="van Eijk R."/>
            <person name="Schleper C."/>
            <person name="Guy L."/>
            <person name="Ettema T.J."/>
        </authorList>
    </citation>
    <scope>NUCLEOTIDE SEQUENCE</scope>
</reference>
<protein>
    <submittedName>
        <fullName evidence="2">Uncharacterized protein</fullName>
    </submittedName>
</protein>
<proteinExistence type="predicted"/>
<name>A0A0F9HI68_9ZZZZ</name>
<sequence>GGKNQHSGMKSAGSTSNESGMLPGVTLATETLFQAAANVMDLHQAPNTPDAPMTKYAASSPPEPEFSISKRQWTAIQKYPALIEALGGSMGSELVADILIKVNAHIIKKLEKNAKAVNKYAQVCVADNQNMKQYYVGPNKEWVCQVIASGPFRGDEVLYFDKDKNKSMVIRMAGEGYDNVSQDFNVIHEFAESPPEQVSKEEIPAIAEEIL</sequence>
<organism evidence="2">
    <name type="scientific">marine sediment metagenome</name>
    <dbReference type="NCBI Taxonomy" id="412755"/>
    <lineage>
        <taxon>unclassified sequences</taxon>
        <taxon>metagenomes</taxon>
        <taxon>ecological metagenomes</taxon>
    </lineage>
</organism>
<gene>
    <name evidence="2" type="ORF">LCGC14_1701960</name>
</gene>
<accession>A0A0F9HI68</accession>
<feature type="region of interest" description="Disordered" evidence="1">
    <location>
        <begin position="44"/>
        <end position="65"/>
    </location>
</feature>
<dbReference type="AlphaFoldDB" id="A0A0F9HI68"/>